<evidence type="ECO:0000259" key="1">
    <source>
        <dbReference type="Pfam" id="PF20658"/>
    </source>
</evidence>
<dbReference type="NCBIfam" id="NF006511">
    <property type="entry name" value="PRK08951.1"/>
    <property type="match status" value="1"/>
</dbReference>
<dbReference type="STRING" id="80852.AWOD_II_0268"/>
<organism evidence="2 3">
    <name type="scientific">Aliivibrio wodanis</name>
    <dbReference type="NCBI Taxonomy" id="80852"/>
    <lineage>
        <taxon>Bacteria</taxon>
        <taxon>Pseudomonadati</taxon>
        <taxon>Pseudomonadota</taxon>
        <taxon>Gammaproteobacteria</taxon>
        <taxon>Vibrionales</taxon>
        <taxon>Vibrionaceae</taxon>
        <taxon>Aliivibrio</taxon>
    </lineage>
</organism>
<dbReference type="EMBL" id="LN554847">
    <property type="protein sequence ID" value="CED56917.1"/>
    <property type="molecule type" value="Genomic_DNA"/>
</dbReference>
<dbReference type="InterPro" id="IPR006253">
    <property type="entry name" value="Malate_synthG"/>
</dbReference>
<keyword evidence="3" id="KW-1185">Reference proteome</keyword>
<name>A0A090I9D2_9GAMM</name>
<dbReference type="GO" id="GO:0006097">
    <property type="term" value="P:glyoxylate cycle"/>
    <property type="evidence" value="ECO:0007669"/>
    <property type="project" value="InterPro"/>
</dbReference>
<dbReference type="GeneID" id="28542514"/>
<dbReference type="OrthoDB" id="5899875at2"/>
<feature type="domain" description="Malate synthase G alpha-beta insertion" evidence="1">
    <location>
        <begin position="41"/>
        <end position="103"/>
    </location>
</feature>
<gene>
    <name evidence="2" type="ORF">AWOD_II_0268</name>
</gene>
<protein>
    <submittedName>
        <fullName evidence="2">Malate synthase</fullName>
        <ecNumber evidence="2">2.3.3.9</ecNumber>
    </submittedName>
</protein>
<dbReference type="Gene3D" id="2.170.170.11">
    <property type="entry name" value="Malate synthase G - maily-beta sub-domain"/>
    <property type="match status" value="1"/>
</dbReference>
<reference evidence="3" key="1">
    <citation type="submission" date="2014-09" db="EMBL/GenBank/DDBJ databases">
        <authorList>
            <person name="Hjerde E."/>
        </authorList>
    </citation>
    <scope>NUCLEOTIDE SEQUENCE [LARGE SCALE GENOMIC DNA]</scope>
    <source>
        <strain evidence="3">06/09/139</strain>
    </source>
</reference>
<dbReference type="HOGENOM" id="CLU_133826_0_0_6"/>
<dbReference type="GO" id="GO:0009436">
    <property type="term" value="P:glyoxylate catabolic process"/>
    <property type="evidence" value="ECO:0007669"/>
    <property type="project" value="TreeGrafter"/>
</dbReference>
<dbReference type="PANTHER" id="PTHR42739">
    <property type="entry name" value="MALATE SYNTHASE G"/>
    <property type="match status" value="1"/>
</dbReference>
<dbReference type="GO" id="GO:0005829">
    <property type="term" value="C:cytosol"/>
    <property type="evidence" value="ECO:0007669"/>
    <property type="project" value="TreeGrafter"/>
</dbReference>
<dbReference type="EC" id="2.3.3.9" evidence="2"/>
<dbReference type="Proteomes" id="UP000032427">
    <property type="component" value="Chromosome 2"/>
</dbReference>
<dbReference type="PATRIC" id="fig|80852.17.peg.3022"/>
<dbReference type="Pfam" id="PF20658">
    <property type="entry name" value="MSG_insertion"/>
    <property type="match status" value="1"/>
</dbReference>
<keyword evidence="2" id="KW-0808">Transferase</keyword>
<keyword evidence="2" id="KW-0012">Acyltransferase</keyword>
<sequence length="187" mass="21119">MAITNINNTNNAQQETPFMAEAVYAVENMDAGHTEEKQHQIKSLLDQLFPLSKGSHQEVSNYLLDYHHLVVFFKDGSCSGLRNPGKFVAFTGHRSSPDTILLKDNSGSHVEIIFGHHEPGKNTLVTIEDIEMETCTTFSQDFSLAAMRHWISLLKRDDKSHPKARKEDKEYTAKNGDDYQLACCFSL</sequence>
<evidence type="ECO:0000313" key="3">
    <source>
        <dbReference type="Proteomes" id="UP000032427"/>
    </source>
</evidence>
<dbReference type="AlphaFoldDB" id="A0A090I9D2"/>
<dbReference type="InterPro" id="IPR011076">
    <property type="entry name" value="Malate_synth_sf"/>
</dbReference>
<dbReference type="KEGG" id="awd:AWOD_II_0268"/>
<dbReference type="GO" id="GO:0004474">
    <property type="term" value="F:malate synthase activity"/>
    <property type="evidence" value="ECO:0007669"/>
    <property type="project" value="UniProtKB-EC"/>
</dbReference>
<proteinExistence type="predicted"/>
<dbReference type="InterPro" id="IPR048357">
    <property type="entry name" value="MSG_insertion"/>
</dbReference>
<dbReference type="GO" id="GO:0000287">
    <property type="term" value="F:magnesium ion binding"/>
    <property type="evidence" value="ECO:0007669"/>
    <property type="project" value="TreeGrafter"/>
</dbReference>
<dbReference type="PANTHER" id="PTHR42739:SF1">
    <property type="entry name" value="MALATE SYNTHASE G"/>
    <property type="match status" value="1"/>
</dbReference>
<dbReference type="SUPFAM" id="SSF51645">
    <property type="entry name" value="Malate synthase G"/>
    <property type="match status" value="1"/>
</dbReference>
<evidence type="ECO:0000313" key="2">
    <source>
        <dbReference type="EMBL" id="CED56917.1"/>
    </source>
</evidence>
<accession>A0A090I9D2</accession>